<dbReference type="AlphaFoldDB" id="A0A443ZY30"/>
<keyword evidence="1" id="KW-0732">Signal</keyword>
<organism evidence="2 3">
    <name type="scientific">Pseudomonas alkylphenolica</name>
    <dbReference type="NCBI Taxonomy" id="237609"/>
    <lineage>
        <taxon>Bacteria</taxon>
        <taxon>Pseudomonadati</taxon>
        <taxon>Pseudomonadota</taxon>
        <taxon>Gammaproteobacteria</taxon>
        <taxon>Pseudomonadales</taxon>
        <taxon>Pseudomonadaceae</taxon>
        <taxon>Pseudomonas</taxon>
    </lineage>
</organism>
<reference evidence="2 3" key="1">
    <citation type="submission" date="2018-06" db="EMBL/GenBank/DDBJ databases">
        <title>Bacteria isolated from soil of Wuhan.</title>
        <authorList>
            <person name="Wei X."/>
            <person name="Chunhua H."/>
        </authorList>
    </citation>
    <scope>NUCLEOTIDE SEQUENCE [LARGE SCALE GENOMIC DNA]</scope>
    <source>
        <strain evidence="3">xwS2</strain>
    </source>
</reference>
<evidence type="ECO:0000313" key="3">
    <source>
        <dbReference type="Proteomes" id="UP000288983"/>
    </source>
</evidence>
<dbReference type="OrthoDB" id="191143at2"/>
<dbReference type="Pfam" id="PF13557">
    <property type="entry name" value="Phenol_MetA_deg"/>
    <property type="match status" value="1"/>
</dbReference>
<feature type="chain" id="PRO_5019203771" evidence="1">
    <location>
        <begin position="27"/>
        <end position="296"/>
    </location>
</feature>
<proteinExistence type="predicted"/>
<feature type="signal peptide" evidence="1">
    <location>
        <begin position="1"/>
        <end position="26"/>
    </location>
</feature>
<evidence type="ECO:0000313" key="2">
    <source>
        <dbReference type="EMBL" id="RWU25605.1"/>
    </source>
</evidence>
<dbReference type="Proteomes" id="UP000288983">
    <property type="component" value="Unassembled WGS sequence"/>
</dbReference>
<accession>A0A443ZY30</accession>
<dbReference type="EMBL" id="QJRG01000034">
    <property type="protein sequence ID" value="RWU25605.1"/>
    <property type="molecule type" value="Genomic_DNA"/>
</dbReference>
<protein>
    <submittedName>
        <fullName evidence="2">Transporter</fullName>
    </submittedName>
</protein>
<comment type="caution">
    <text evidence="2">The sequence shown here is derived from an EMBL/GenBank/DDBJ whole genome shotgun (WGS) entry which is preliminary data.</text>
</comment>
<gene>
    <name evidence="2" type="ORF">DM813_07795</name>
</gene>
<name>A0A443ZY30_9PSED</name>
<dbReference type="InterPro" id="IPR025737">
    <property type="entry name" value="FApF"/>
</dbReference>
<dbReference type="RefSeq" id="WP_128322807.1">
    <property type="nucleotide sequence ID" value="NZ_QJRG01000034.1"/>
</dbReference>
<sequence length="296" mass="32495">MAKLPKAGAAFALIIAGGATASGAFAAEADPGDYVAAPPGTDLGLLYYQHSSADTYRDEHGNKVAGHSRFRSDIGIFRYVHFAELWGYTIDPQVVVPFGRIDDARLAGASIRGNSGVGDPQITATLWLVNDPAQKRWFGISPFVVVPLGTYDKHEVFNLGENRWKGILQAGYVQGLGEHFSWDWIGDVTWYGRNNEGGDGSQTLKQQQSYQMINWLSYHIDGRSRVSAGYSTVHGGKQELDGVDTGSRTRVDQWRALYATQVGAASQFQVALAKDLNVRGGFERDYQLNFRIAHSF</sequence>
<evidence type="ECO:0000256" key="1">
    <source>
        <dbReference type="SAM" id="SignalP"/>
    </source>
</evidence>